<feature type="compositionally biased region" description="Acidic residues" evidence="2">
    <location>
        <begin position="204"/>
        <end position="225"/>
    </location>
</feature>
<feature type="region of interest" description="Disordered" evidence="2">
    <location>
        <begin position="347"/>
        <end position="383"/>
    </location>
</feature>
<comment type="caution">
    <text evidence="3">The sequence shown here is derived from an EMBL/GenBank/DDBJ whole genome shotgun (WGS) entry which is preliminary data.</text>
</comment>
<organism evidence="3 4">
    <name type="scientific">Kluyveromyces dobzhanskii CBS 2104</name>
    <dbReference type="NCBI Taxonomy" id="1427455"/>
    <lineage>
        <taxon>Eukaryota</taxon>
        <taxon>Fungi</taxon>
        <taxon>Dikarya</taxon>
        <taxon>Ascomycota</taxon>
        <taxon>Saccharomycotina</taxon>
        <taxon>Saccharomycetes</taxon>
        <taxon>Saccharomycetales</taxon>
        <taxon>Saccharomycetaceae</taxon>
        <taxon>Kluyveromyces</taxon>
    </lineage>
</organism>
<evidence type="ECO:0000313" key="3">
    <source>
        <dbReference type="EMBL" id="CDO94346.1"/>
    </source>
</evidence>
<protein>
    <submittedName>
        <fullName evidence="3">WGS project CCBQ000000000 data, contig 00106</fullName>
    </submittedName>
</protein>
<dbReference type="AlphaFoldDB" id="A0A0A8L7X2"/>
<feature type="compositionally biased region" description="Acidic residues" evidence="2">
    <location>
        <begin position="232"/>
        <end position="259"/>
    </location>
</feature>
<keyword evidence="4" id="KW-1185">Reference proteome</keyword>
<feature type="compositionally biased region" description="Basic and acidic residues" evidence="2">
    <location>
        <begin position="193"/>
        <end position="203"/>
    </location>
</feature>
<proteinExistence type="inferred from homology"/>
<dbReference type="EMBL" id="CCBQ010000037">
    <property type="protein sequence ID" value="CDO94346.1"/>
    <property type="molecule type" value="Genomic_DNA"/>
</dbReference>
<dbReference type="GO" id="GO:0030289">
    <property type="term" value="C:protein phosphatase 4 complex"/>
    <property type="evidence" value="ECO:0007669"/>
    <property type="project" value="InterPro"/>
</dbReference>
<name>A0A0A8L7X2_9SACH</name>
<dbReference type="Pfam" id="PF09184">
    <property type="entry name" value="PPP4R2"/>
    <property type="match status" value="1"/>
</dbReference>
<reference evidence="3 4" key="1">
    <citation type="submission" date="2014-03" db="EMBL/GenBank/DDBJ databases">
        <title>The genome of Kluyveromyces dobzhanskii.</title>
        <authorList>
            <person name="Nystedt B."/>
            <person name="Astrom S."/>
        </authorList>
    </citation>
    <scope>NUCLEOTIDE SEQUENCE [LARGE SCALE GENOMIC DNA]</scope>
    <source>
        <strain evidence="3 4">CBS 2104</strain>
    </source>
</reference>
<dbReference type="Proteomes" id="UP000031516">
    <property type="component" value="Unassembled WGS sequence"/>
</dbReference>
<evidence type="ECO:0000256" key="1">
    <source>
        <dbReference type="ARBA" id="ARBA00009207"/>
    </source>
</evidence>
<feature type="compositionally biased region" description="Acidic residues" evidence="2">
    <location>
        <begin position="174"/>
        <end position="185"/>
    </location>
</feature>
<accession>A0A0A8L7X2</accession>
<comment type="similarity">
    <text evidence="1">Belongs to the PPP4R2 family.</text>
</comment>
<evidence type="ECO:0000313" key="4">
    <source>
        <dbReference type="Proteomes" id="UP000031516"/>
    </source>
</evidence>
<feature type="compositionally biased region" description="Polar residues" evidence="2">
    <location>
        <begin position="371"/>
        <end position="383"/>
    </location>
</feature>
<gene>
    <name evidence="3" type="ORF">KLDO_g2616</name>
</gene>
<dbReference type="OrthoDB" id="341898at2759"/>
<dbReference type="GO" id="GO:0019888">
    <property type="term" value="F:protein phosphatase regulator activity"/>
    <property type="evidence" value="ECO:0007669"/>
    <property type="project" value="InterPro"/>
</dbReference>
<feature type="compositionally biased region" description="Polar residues" evidence="2">
    <location>
        <begin position="347"/>
        <end position="361"/>
    </location>
</feature>
<feature type="region of interest" description="Disordered" evidence="2">
    <location>
        <begin position="174"/>
        <end position="259"/>
    </location>
</feature>
<sequence length="407" mass="46321">MMGIKSKRLYSLLTRIVIDKDLAVFTELPSSEFIPELSEHFSKTIPKEIFDFSEGRHKPLLDRLSELSNHLHLKFEERDKYPFTIQRICELSYHPLQYFPIHNLEKFVTAMEKCCLVDTDWSFKVGNDFSNTDPMEDVSLIPIDWLDSEETYDKSLPSLLARIDSIVAVNFGYEDFDDDNEDDRDDNMGGGYGDHDDMLREEYDGMDEESEDEDYEEEDDDDEEIGSSTDEITVEEGDGEGEDEEERTSSDISDDDEASYEVRNDVANNLSKSAFVQIPIKEAVGLPSTGDTLSLDAASTLEDDNESVLSRKRNVTELDDYQYKEVKQDDGFITTPKKSKMHLSEFESSMVSPVVSNGENSNKTDKRITNALVSPDTNNSVTQAEKKSCLLAHCKTRRDSDYAVHNP</sequence>
<dbReference type="InterPro" id="IPR015267">
    <property type="entry name" value="PPP4R2"/>
</dbReference>
<evidence type="ECO:0000256" key="2">
    <source>
        <dbReference type="SAM" id="MobiDB-lite"/>
    </source>
</evidence>